<dbReference type="AlphaFoldDB" id="A0A1H7PQ93"/>
<dbReference type="STRING" id="650850.SAMN04488129_109114"/>
<dbReference type="Proteomes" id="UP000198807">
    <property type="component" value="Unassembled WGS sequence"/>
</dbReference>
<dbReference type="RefSeq" id="WP_089712845.1">
    <property type="nucleotide sequence ID" value="NZ_FOBC01000009.1"/>
</dbReference>
<evidence type="ECO:0008006" key="3">
    <source>
        <dbReference type="Google" id="ProtNLM"/>
    </source>
</evidence>
<dbReference type="EMBL" id="FOBC01000009">
    <property type="protein sequence ID" value="SEL37943.1"/>
    <property type="molecule type" value="Genomic_DNA"/>
</dbReference>
<reference evidence="2" key="1">
    <citation type="submission" date="2016-10" db="EMBL/GenBank/DDBJ databases">
        <authorList>
            <person name="Varghese N."/>
            <person name="Submissions S."/>
        </authorList>
    </citation>
    <scope>NUCLEOTIDE SEQUENCE [LARGE SCALE GENOMIC DNA]</scope>
    <source>
        <strain evidence="2">CGMCC 1.9150</strain>
    </source>
</reference>
<gene>
    <name evidence="1" type="ORF">SAMN04488129_109114</name>
</gene>
<accession>A0A1H7PQ93</accession>
<protein>
    <recommendedName>
        <fullName evidence="3">VacJ</fullName>
    </recommendedName>
</protein>
<evidence type="ECO:0000313" key="1">
    <source>
        <dbReference type="EMBL" id="SEL37943.1"/>
    </source>
</evidence>
<sequence>MKLLNRSALSIRPTRHFVDWINALEPTMEGDDLTLADVERESTVYLIPEMDAPEALEAFVRERYLEILKTELRAWEEDERQWPEALNWALFQRFLQVEHSYLAIDLDDEAALEISEVDDALLLEADQD</sequence>
<dbReference type="OrthoDB" id="5737962at2"/>
<organism evidence="1 2">
    <name type="scientific">Halomonas daqiaonensis</name>
    <dbReference type="NCBI Taxonomy" id="650850"/>
    <lineage>
        <taxon>Bacteria</taxon>
        <taxon>Pseudomonadati</taxon>
        <taxon>Pseudomonadota</taxon>
        <taxon>Gammaproteobacteria</taxon>
        <taxon>Oceanospirillales</taxon>
        <taxon>Halomonadaceae</taxon>
        <taxon>Halomonas</taxon>
    </lineage>
</organism>
<evidence type="ECO:0000313" key="2">
    <source>
        <dbReference type="Proteomes" id="UP000198807"/>
    </source>
</evidence>
<name>A0A1H7PQ93_9GAMM</name>
<proteinExistence type="predicted"/>
<keyword evidence="2" id="KW-1185">Reference proteome</keyword>